<dbReference type="NCBIfam" id="TIGR00377">
    <property type="entry name" value="ant_ant_sig"/>
    <property type="match status" value="1"/>
</dbReference>
<evidence type="ECO:0000313" key="5">
    <source>
        <dbReference type="EMBL" id="OLF13402.1"/>
    </source>
</evidence>
<dbReference type="Gene3D" id="3.30.750.24">
    <property type="entry name" value="STAS domain"/>
    <property type="match status" value="1"/>
</dbReference>
<dbReference type="RefSeq" id="WP_075128648.1">
    <property type="nucleotide sequence ID" value="NZ_MSIE01000056.1"/>
</dbReference>
<dbReference type="InterPro" id="IPR002645">
    <property type="entry name" value="STAS_dom"/>
</dbReference>
<dbReference type="OrthoDB" id="4284170at2"/>
<proteinExistence type="inferred from homology"/>
<evidence type="ECO:0000313" key="6">
    <source>
        <dbReference type="Proteomes" id="UP000185596"/>
    </source>
</evidence>
<reference evidence="5 6" key="1">
    <citation type="submission" date="2016-12" db="EMBL/GenBank/DDBJ databases">
        <title>The draft genome sequence of Actinophytocola sp. 11-183.</title>
        <authorList>
            <person name="Wang W."/>
            <person name="Yuan L."/>
        </authorList>
    </citation>
    <scope>NUCLEOTIDE SEQUENCE [LARGE SCALE GENOMIC DNA]</scope>
    <source>
        <strain evidence="5 6">11-183</strain>
    </source>
</reference>
<dbReference type="EMBL" id="MSIE01000056">
    <property type="protein sequence ID" value="OLF13402.1"/>
    <property type="molecule type" value="Genomic_DNA"/>
</dbReference>
<sequence length="239" mass="25541">MADPFRGSRYDPRSRERRRLRPGPSDQRLALRTLAVNRGVVIVTALGEIDLANNARFAETLAAAADRDLRLLVCDLSGVEFLACTGIAALVELRAELHVRGALLRVVTTDSTVLRVLDATGERARLGVCADLPEALAGFVEPREAAAGPVTPLTTLRNALDEAVQQTGTLAALCGVLAEQVSALDAGHLGDERDPWRPGDTLADTVQDLRVMRDHLATGVLLAAAIDDLGQLRRTDPST</sequence>
<evidence type="ECO:0000259" key="4">
    <source>
        <dbReference type="PROSITE" id="PS50801"/>
    </source>
</evidence>
<comment type="caution">
    <text evidence="5">The sequence shown here is derived from an EMBL/GenBank/DDBJ whole genome shotgun (WGS) entry which is preliminary data.</text>
</comment>
<dbReference type="SUPFAM" id="SSF52091">
    <property type="entry name" value="SpoIIaa-like"/>
    <property type="match status" value="1"/>
</dbReference>
<dbReference type="CDD" id="cd07043">
    <property type="entry name" value="STAS_anti-anti-sigma_factors"/>
    <property type="match status" value="1"/>
</dbReference>
<keyword evidence="6" id="KW-1185">Reference proteome</keyword>
<dbReference type="PANTHER" id="PTHR33495:SF2">
    <property type="entry name" value="ANTI-SIGMA FACTOR ANTAGONIST TM_1081-RELATED"/>
    <property type="match status" value="1"/>
</dbReference>
<evidence type="ECO:0000256" key="3">
    <source>
        <dbReference type="SAM" id="MobiDB-lite"/>
    </source>
</evidence>
<dbReference type="PANTHER" id="PTHR33495">
    <property type="entry name" value="ANTI-SIGMA FACTOR ANTAGONIST TM_1081-RELATED-RELATED"/>
    <property type="match status" value="1"/>
</dbReference>
<protein>
    <recommendedName>
        <fullName evidence="2">Anti-sigma factor antagonist</fullName>
    </recommendedName>
</protein>
<feature type="compositionally biased region" description="Basic and acidic residues" evidence="3">
    <location>
        <begin position="1"/>
        <end position="14"/>
    </location>
</feature>
<feature type="region of interest" description="Disordered" evidence="3">
    <location>
        <begin position="1"/>
        <end position="23"/>
    </location>
</feature>
<dbReference type="STRING" id="1912961.BU204_27420"/>
<feature type="domain" description="STAS" evidence="4">
    <location>
        <begin position="30"/>
        <end position="139"/>
    </location>
</feature>
<comment type="similarity">
    <text evidence="1 2">Belongs to the anti-sigma-factor antagonist family.</text>
</comment>
<dbReference type="PROSITE" id="PS50801">
    <property type="entry name" value="STAS"/>
    <property type="match status" value="1"/>
</dbReference>
<accession>A0A1Q8CGF5</accession>
<dbReference type="InterPro" id="IPR003658">
    <property type="entry name" value="Anti-sigma_ant"/>
</dbReference>
<dbReference type="InterPro" id="IPR036513">
    <property type="entry name" value="STAS_dom_sf"/>
</dbReference>
<evidence type="ECO:0000256" key="1">
    <source>
        <dbReference type="ARBA" id="ARBA00009013"/>
    </source>
</evidence>
<dbReference type="Proteomes" id="UP000185596">
    <property type="component" value="Unassembled WGS sequence"/>
</dbReference>
<dbReference type="Pfam" id="PF01740">
    <property type="entry name" value="STAS"/>
    <property type="match status" value="1"/>
</dbReference>
<evidence type="ECO:0000256" key="2">
    <source>
        <dbReference type="RuleBase" id="RU003749"/>
    </source>
</evidence>
<gene>
    <name evidence="5" type="ORF">BU204_27420</name>
</gene>
<dbReference type="GO" id="GO:0043856">
    <property type="term" value="F:anti-sigma factor antagonist activity"/>
    <property type="evidence" value="ECO:0007669"/>
    <property type="project" value="InterPro"/>
</dbReference>
<name>A0A1Q8CGF5_9PSEU</name>
<dbReference type="AlphaFoldDB" id="A0A1Q8CGF5"/>
<organism evidence="5 6">
    <name type="scientific">Actinophytocola xanthii</name>
    <dbReference type="NCBI Taxonomy" id="1912961"/>
    <lineage>
        <taxon>Bacteria</taxon>
        <taxon>Bacillati</taxon>
        <taxon>Actinomycetota</taxon>
        <taxon>Actinomycetes</taxon>
        <taxon>Pseudonocardiales</taxon>
        <taxon>Pseudonocardiaceae</taxon>
    </lineage>
</organism>